<evidence type="ECO:0000313" key="3">
    <source>
        <dbReference type="EMBL" id="KAF9784334.1"/>
    </source>
</evidence>
<dbReference type="OrthoDB" id="3270804at2759"/>
<evidence type="ECO:0000313" key="4">
    <source>
        <dbReference type="Proteomes" id="UP000736335"/>
    </source>
</evidence>
<dbReference type="Proteomes" id="UP000736335">
    <property type="component" value="Unassembled WGS sequence"/>
</dbReference>
<protein>
    <recommendedName>
        <fullName evidence="2">Ribonuclease H1 N-terminal domain-containing protein</fullName>
    </recommendedName>
</protein>
<feature type="compositionally biased region" description="Low complexity" evidence="1">
    <location>
        <begin position="320"/>
        <end position="330"/>
    </location>
</feature>
<dbReference type="InterPro" id="IPR011320">
    <property type="entry name" value="RNase_H1_N"/>
</dbReference>
<evidence type="ECO:0000256" key="1">
    <source>
        <dbReference type="SAM" id="MobiDB-lite"/>
    </source>
</evidence>
<gene>
    <name evidence="3" type="ORF">BJ322DRAFT_1064209</name>
</gene>
<feature type="compositionally biased region" description="Basic and acidic residues" evidence="1">
    <location>
        <begin position="301"/>
        <end position="319"/>
    </location>
</feature>
<dbReference type="AlphaFoldDB" id="A0A9P6HCU0"/>
<feature type="compositionally biased region" description="Basic and acidic residues" evidence="1">
    <location>
        <begin position="352"/>
        <end position="363"/>
    </location>
</feature>
<feature type="region of interest" description="Disordered" evidence="1">
    <location>
        <begin position="545"/>
        <end position="608"/>
    </location>
</feature>
<evidence type="ECO:0000259" key="2">
    <source>
        <dbReference type="Pfam" id="PF01693"/>
    </source>
</evidence>
<feature type="compositionally biased region" description="Low complexity" evidence="1">
    <location>
        <begin position="579"/>
        <end position="599"/>
    </location>
</feature>
<name>A0A9P6HCU0_9AGAM</name>
<feature type="compositionally biased region" description="Low complexity" evidence="1">
    <location>
        <begin position="397"/>
        <end position="408"/>
    </location>
</feature>
<reference evidence="3" key="1">
    <citation type="journal article" date="2020" name="Nat. Commun.">
        <title>Large-scale genome sequencing of mycorrhizal fungi provides insights into the early evolution of symbiotic traits.</title>
        <authorList>
            <person name="Miyauchi S."/>
            <person name="Kiss E."/>
            <person name="Kuo A."/>
            <person name="Drula E."/>
            <person name="Kohler A."/>
            <person name="Sanchez-Garcia M."/>
            <person name="Morin E."/>
            <person name="Andreopoulos B."/>
            <person name="Barry K.W."/>
            <person name="Bonito G."/>
            <person name="Buee M."/>
            <person name="Carver A."/>
            <person name="Chen C."/>
            <person name="Cichocki N."/>
            <person name="Clum A."/>
            <person name="Culley D."/>
            <person name="Crous P.W."/>
            <person name="Fauchery L."/>
            <person name="Girlanda M."/>
            <person name="Hayes R.D."/>
            <person name="Keri Z."/>
            <person name="LaButti K."/>
            <person name="Lipzen A."/>
            <person name="Lombard V."/>
            <person name="Magnuson J."/>
            <person name="Maillard F."/>
            <person name="Murat C."/>
            <person name="Nolan M."/>
            <person name="Ohm R.A."/>
            <person name="Pangilinan J."/>
            <person name="Pereira M.F."/>
            <person name="Perotto S."/>
            <person name="Peter M."/>
            <person name="Pfister S."/>
            <person name="Riley R."/>
            <person name="Sitrit Y."/>
            <person name="Stielow J.B."/>
            <person name="Szollosi G."/>
            <person name="Zifcakova L."/>
            <person name="Stursova M."/>
            <person name="Spatafora J.W."/>
            <person name="Tedersoo L."/>
            <person name="Vaario L.M."/>
            <person name="Yamada A."/>
            <person name="Yan M."/>
            <person name="Wang P."/>
            <person name="Xu J."/>
            <person name="Bruns T."/>
            <person name="Baldrian P."/>
            <person name="Vilgalys R."/>
            <person name="Dunand C."/>
            <person name="Henrissat B."/>
            <person name="Grigoriev I.V."/>
            <person name="Hibbett D."/>
            <person name="Nagy L.G."/>
            <person name="Martin F.M."/>
        </authorList>
    </citation>
    <scope>NUCLEOTIDE SEQUENCE</scope>
    <source>
        <strain evidence="3">UH-Tt-Lm1</strain>
    </source>
</reference>
<organism evidence="3 4">
    <name type="scientific">Thelephora terrestris</name>
    <dbReference type="NCBI Taxonomy" id="56493"/>
    <lineage>
        <taxon>Eukaryota</taxon>
        <taxon>Fungi</taxon>
        <taxon>Dikarya</taxon>
        <taxon>Basidiomycota</taxon>
        <taxon>Agaricomycotina</taxon>
        <taxon>Agaricomycetes</taxon>
        <taxon>Thelephorales</taxon>
        <taxon>Thelephoraceae</taxon>
        <taxon>Thelephora</taxon>
    </lineage>
</organism>
<feature type="compositionally biased region" description="Polar residues" evidence="1">
    <location>
        <begin position="165"/>
        <end position="181"/>
    </location>
</feature>
<reference evidence="3" key="2">
    <citation type="submission" date="2020-11" db="EMBL/GenBank/DDBJ databases">
        <authorList>
            <consortium name="DOE Joint Genome Institute"/>
            <person name="Kuo A."/>
            <person name="Miyauchi S."/>
            <person name="Kiss E."/>
            <person name="Drula E."/>
            <person name="Kohler A."/>
            <person name="Sanchez-Garcia M."/>
            <person name="Andreopoulos B."/>
            <person name="Barry K.W."/>
            <person name="Bonito G."/>
            <person name="Buee M."/>
            <person name="Carver A."/>
            <person name="Chen C."/>
            <person name="Cichocki N."/>
            <person name="Clum A."/>
            <person name="Culley D."/>
            <person name="Crous P.W."/>
            <person name="Fauchery L."/>
            <person name="Girlanda M."/>
            <person name="Hayes R."/>
            <person name="Keri Z."/>
            <person name="Labutti K."/>
            <person name="Lipzen A."/>
            <person name="Lombard V."/>
            <person name="Magnuson J."/>
            <person name="Maillard F."/>
            <person name="Morin E."/>
            <person name="Murat C."/>
            <person name="Nolan M."/>
            <person name="Ohm R."/>
            <person name="Pangilinan J."/>
            <person name="Pereira M."/>
            <person name="Perotto S."/>
            <person name="Peter M."/>
            <person name="Riley R."/>
            <person name="Sitrit Y."/>
            <person name="Stielow B."/>
            <person name="Szollosi G."/>
            <person name="Zifcakova L."/>
            <person name="Stursova M."/>
            <person name="Spatafora J.W."/>
            <person name="Tedersoo L."/>
            <person name="Vaario L.-M."/>
            <person name="Yamada A."/>
            <person name="Yan M."/>
            <person name="Wang P."/>
            <person name="Xu J."/>
            <person name="Bruns T."/>
            <person name="Baldrian P."/>
            <person name="Vilgalys R."/>
            <person name="Henrissat B."/>
            <person name="Grigoriev I.V."/>
            <person name="Hibbett D."/>
            <person name="Nagy L.G."/>
            <person name="Martin F.M."/>
        </authorList>
    </citation>
    <scope>NUCLEOTIDE SEQUENCE</scope>
    <source>
        <strain evidence="3">UH-Tt-Lm1</strain>
    </source>
</reference>
<dbReference type="Pfam" id="PF01693">
    <property type="entry name" value="Cauli_VI"/>
    <property type="match status" value="1"/>
</dbReference>
<feature type="domain" description="Ribonuclease H1 N-terminal" evidence="2">
    <location>
        <begin position="4"/>
        <end position="45"/>
    </location>
</feature>
<dbReference type="SUPFAM" id="SSF55658">
    <property type="entry name" value="L9 N-domain-like"/>
    <property type="match status" value="1"/>
</dbReference>
<comment type="caution">
    <text evidence="3">The sequence shown here is derived from an EMBL/GenBank/DDBJ whole genome shotgun (WGS) entry which is preliminary data.</text>
</comment>
<accession>A0A9P6HCU0</accession>
<dbReference type="InterPro" id="IPR009027">
    <property type="entry name" value="Ribosomal_bL9/RNase_H1_N"/>
</dbReference>
<dbReference type="InterPro" id="IPR037056">
    <property type="entry name" value="RNase_H1_N_sf"/>
</dbReference>
<dbReference type="Gene3D" id="3.40.970.10">
    <property type="entry name" value="Ribonuclease H1, N-terminal domain"/>
    <property type="match status" value="1"/>
</dbReference>
<proteinExistence type="predicted"/>
<feature type="compositionally biased region" description="Polar residues" evidence="1">
    <location>
        <begin position="111"/>
        <end position="128"/>
    </location>
</feature>
<feature type="compositionally biased region" description="Pro residues" evidence="1">
    <location>
        <begin position="565"/>
        <end position="578"/>
    </location>
</feature>
<dbReference type="EMBL" id="WIUZ02000008">
    <property type="protein sequence ID" value="KAF9784334.1"/>
    <property type="molecule type" value="Genomic_DNA"/>
</dbReference>
<sequence>MAKKFIVVTAGRKPGVYRGWPEAAPHVLGVPKAVWMGYDSETEAYGAFGKATMAGKRRVLEADGFDKTPSQSSARVKAPERRPQTVSAQNDTKAGVRRDASVEEIVIQCPALSSSRPRSTIQRASTLPPQHPPRSLNKAVQRSKTAPELDPHSTPSTPRKRAREQTLSVGRSRAISISTDRSTTDEEAIPPSPATNVSSTLSPTFGHLSLPPSRNVTPSRPSPARGRDKDDGYQNSHRLATARSARGVKSPGHTGAGPPFKRVTNTAGGSAHCTTQPGTSRRHQSPKKVVWDPSPPTNRLPSREDLYRTASRTMRDRSRGSPPASPGGSSQLTYVSDDEHPAGGLVQSTDDSDYHTPLLRDSEVSDVESELLERVSSSTLKRKGKHRESPPPPSPFPRSSSPSSLAGSSPGGFNSVTARSHKKRRDRRARRPSSQDSANYQEAREKTPAQDFNQSPFQGFCQCAGPCPSCHKSRVPFPPYYHPSMFYPIPYPYPYFLPPHMHQLSQYGPPPHPYPNAISQQTDLLPSISSAQPIPLSSGYTIYPPPATHPPITHSAGVPACDSPAPVPVPTPSTPAPKPSIITSSRPTTPSPSVHVGSPPVDPPTTEQVSPEIFNSLGQFSQPPRSPVKIIDPSCDPRSPYSKMAAVPTFLNSTITLGRPRTPLSPLDGLGLAL</sequence>
<feature type="compositionally biased region" description="Polar residues" evidence="1">
    <location>
        <begin position="194"/>
        <end position="203"/>
    </location>
</feature>
<keyword evidence="4" id="KW-1185">Reference proteome</keyword>
<feature type="region of interest" description="Disordered" evidence="1">
    <location>
        <begin position="63"/>
        <end position="99"/>
    </location>
</feature>
<feature type="compositionally biased region" description="Polar residues" evidence="1">
    <location>
        <begin position="263"/>
        <end position="279"/>
    </location>
</feature>
<feature type="compositionally biased region" description="Basic residues" evidence="1">
    <location>
        <begin position="419"/>
        <end position="431"/>
    </location>
</feature>
<feature type="region of interest" description="Disordered" evidence="1">
    <location>
        <begin position="111"/>
        <end position="451"/>
    </location>
</feature>